<dbReference type="EMBL" id="LXQA010857761">
    <property type="protein sequence ID" value="MCI74297.1"/>
    <property type="molecule type" value="Genomic_DNA"/>
</dbReference>
<protein>
    <submittedName>
        <fullName evidence="6">G-type lectin S-receptor-like serine/threonine-protein kinase</fullName>
    </submittedName>
</protein>
<keyword evidence="6" id="KW-0418">Kinase</keyword>
<keyword evidence="5" id="KW-0472">Membrane</keyword>
<dbReference type="InterPro" id="IPR011009">
    <property type="entry name" value="Kinase-like_dom_sf"/>
</dbReference>
<dbReference type="PANTHER" id="PTHR47974">
    <property type="entry name" value="OS07G0415500 PROTEIN"/>
    <property type="match status" value="1"/>
</dbReference>
<evidence type="ECO:0000256" key="1">
    <source>
        <dbReference type="ARBA" id="ARBA00004167"/>
    </source>
</evidence>
<accession>A0A392UNH2</accession>
<organism evidence="6 7">
    <name type="scientific">Trifolium medium</name>
    <dbReference type="NCBI Taxonomy" id="97028"/>
    <lineage>
        <taxon>Eukaryota</taxon>
        <taxon>Viridiplantae</taxon>
        <taxon>Streptophyta</taxon>
        <taxon>Embryophyta</taxon>
        <taxon>Tracheophyta</taxon>
        <taxon>Spermatophyta</taxon>
        <taxon>Magnoliopsida</taxon>
        <taxon>eudicotyledons</taxon>
        <taxon>Gunneridae</taxon>
        <taxon>Pentapetalae</taxon>
        <taxon>rosids</taxon>
        <taxon>fabids</taxon>
        <taxon>Fabales</taxon>
        <taxon>Fabaceae</taxon>
        <taxon>Papilionoideae</taxon>
        <taxon>50 kb inversion clade</taxon>
        <taxon>NPAAA clade</taxon>
        <taxon>Hologalegina</taxon>
        <taxon>IRL clade</taxon>
        <taxon>Trifolieae</taxon>
        <taxon>Trifolium</taxon>
    </lineage>
</organism>
<keyword evidence="6" id="KW-0675">Receptor</keyword>
<dbReference type="GO" id="GO:0016301">
    <property type="term" value="F:kinase activity"/>
    <property type="evidence" value="ECO:0007669"/>
    <property type="project" value="UniProtKB-KW"/>
</dbReference>
<evidence type="ECO:0000256" key="3">
    <source>
        <dbReference type="ARBA" id="ARBA00022729"/>
    </source>
</evidence>
<comment type="subcellular location">
    <subcellularLocation>
        <location evidence="1">Membrane</location>
        <topology evidence="1">Single-pass membrane protein</topology>
    </subcellularLocation>
</comment>
<keyword evidence="7" id="KW-1185">Reference proteome</keyword>
<comment type="caution">
    <text evidence="6">The sequence shown here is derived from an EMBL/GenBank/DDBJ whole genome shotgun (WGS) entry which is preliminary data.</text>
</comment>
<dbReference type="Gene3D" id="3.30.200.20">
    <property type="entry name" value="Phosphorylase Kinase, domain 1"/>
    <property type="match status" value="1"/>
</dbReference>
<feature type="non-terminal residue" evidence="6">
    <location>
        <position position="54"/>
    </location>
</feature>
<keyword evidence="3" id="KW-0732">Signal</keyword>
<dbReference type="GO" id="GO:0030246">
    <property type="term" value="F:carbohydrate binding"/>
    <property type="evidence" value="ECO:0007669"/>
    <property type="project" value="UniProtKB-KW"/>
</dbReference>
<evidence type="ECO:0000313" key="6">
    <source>
        <dbReference type="EMBL" id="MCI74297.1"/>
    </source>
</evidence>
<evidence type="ECO:0000256" key="2">
    <source>
        <dbReference type="ARBA" id="ARBA00022692"/>
    </source>
</evidence>
<dbReference type="SUPFAM" id="SSF56112">
    <property type="entry name" value="Protein kinase-like (PK-like)"/>
    <property type="match status" value="1"/>
</dbReference>
<keyword evidence="4" id="KW-1133">Transmembrane helix</keyword>
<evidence type="ECO:0000313" key="7">
    <source>
        <dbReference type="Proteomes" id="UP000265520"/>
    </source>
</evidence>
<evidence type="ECO:0000256" key="5">
    <source>
        <dbReference type="ARBA" id="ARBA00023136"/>
    </source>
</evidence>
<keyword evidence="6" id="KW-0430">Lectin</keyword>
<dbReference type="AlphaFoldDB" id="A0A392UNH2"/>
<reference evidence="6 7" key="1">
    <citation type="journal article" date="2018" name="Front. Plant Sci.">
        <title>Red Clover (Trifolium pratense) and Zigzag Clover (T. medium) - A Picture of Genomic Similarities and Differences.</title>
        <authorList>
            <person name="Dluhosova J."/>
            <person name="Istvanek J."/>
            <person name="Nedelnik J."/>
            <person name="Repkova J."/>
        </authorList>
    </citation>
    <scope>NUCLEOTIDE SEQUENCE [LARGE SCALE GENOMIC DNA]</scope>
    <source>
        <strain evidence="7">cv. 10/8</strain>
        <tissue evidence="6">Leaf</tissue>
    </source>
</reference>
<evidence type="ECO:0000256" key="4">
    <source>
        <dbReference type="ARBA" id="ARBA00022989"/>
    </source>
</evidence>
<name>A0A392UNH2_9FABA</name>
<keyword evidence="2" id="KW-0812">Transmembrane</keyword>
<sequence>MGNLLEGFMVEIRYKDLQNATNNFSEKLGGGGFGSFFKGTFADSSVVAVKKLES</sequence>
<keyword evidence="6" id="KW-0808">Transferase</keyword>
<dbReference type="GO" id="GO:0016020">
    <property type="term" value="C:membrane"/>
    <property type="evidence" value="ECO:0007669"/>
    <property type="project" value="UniProtKB-SubCell"/>
</dbReference>
<dbReference type="PANTHER" id="PTHR47974:SF19">
    <property type="entry name" value="RECEPTOR-LIKE SERINE_THREONINE-PROTEIN KINASE"/>
    <property type="match status" value="1"/>
</dbReference>
<proteinExistence type="predicted"/>
<dbReference type="Proteomes" id="UP000265520">
    <property type="component" value="Unassembled WGS sequence"/>
</dbReference>